<keyword evidence="2" id="KW-1185">Reference proteome</keyword>
<evidence type="ECO:0000313" key="1">
    <source>
        <dbReference type="EMBL" id="PKX88256.1"/>
    </source>
</evidence>
<comment type="caution">
    <text evidence="1">The sequence shown here is derived from an EMBL/GenBank/DDBJ whole genome shotgun (WGS) entry which is preliminary data.</text>
</comment>
<sequence length="103" mass="11714">MHHPLEEICNSTRLLVLRIPRLLFLGLEHAWNADIERRDVTATSHAINVTFSMSLASMLRGSKREPRELEEQIGVDAQDREMIDRVLNRVCISLQSSHAITPG</sequence>
<dbReference type="AlphaFoldDB" id="A0A2I1BSC6"/>
<gene>
    <name evidence="1" type="ORF">P174DRAFT_465287</name>
</gene>
<protein>
    <submittedName>
        <fullName evidence="1">Uncharacterized protein</fullName>
    </submittedName>
</protein>
<proteinExistence type="predicted"/>
<dbReference type="Proteomes" id="UP000234474">
    <property type="component" value="Unassembled WGS sequence"/>
</dbReference>
<dbReference type="EMBL" id="MSZS01000024">
    <property type="protein sequence ID" value="PKX88256.1"/>
    <property type="molecule type" value="Genomic_DNA"/>
</dbReference>
<organism evidence="1 2">
    <name type="scientific">Aspergillus novofumigatus (strain IBT 16806)</name>
    <dbReference type="NCBI Taxonomy" id="1392255"/>
    <lineage>
        <taxon>Eukaryota</taxon>
        <taxon>Fungi</taxon>
        <taxon>Dikarya</taxon>
        <taxon>Ascomycota</taxon>
        <taxon>Pezizomycotina</taxon>
        <taxon>Eurotiomycetes</taxon>
        <taxon>Eurotiomycetidae</taxon>
        <taxon>Eurotiales</taxon>
        <taxon>Aspergillaceae</taxon>
        <taxon>Aspergillus</taxon>
        <taxon>Aspergillus subgen. Fumigati</taxon>
    </lineage>
</organism>
<dbReference type="VEuPathDB" id="FungiDB:P174DRAFT_465287"/>
<dbReference type="GeneID" id="36537855"/>
<reference evidence="2" key="1">
    <citation type="journal article" date="2018" name="Proc. Natl. Acad. Sci. U.S.A.">
        <title>Linking secondary metabolites to gene clusters through genome sequencing of six diverse Aspergillus species.</title>
        <authorList>
            <person name="Kaerboelling I."/>
            <person name="Vesth T.C."/>
            <person name="Frisvad J.C."/>
            <person name="Nybo J.L."/>
            <person name="Theobald S."/>
            <person name="Kuo A."/>
            <person name="Bowyer P."/>
            <person name="Matsuda Y."/>
            <person name="Mondo S."/>
            <person name="Lyhne E.K."/>
            <person name="Kogle M.E."/>
            <person name="Clum A."/>
            <person name="Lipzen A."/>
            <person name="Salamov A."/>
            <person name="Ngan C.Y."/>
            <person name="Daum C."/>
            <person name="Chiniquy J."/>
            <person name="Barry K."/>
            <person name="LaButti K."/>
            <person name="Haridas S."/>
            <person name="Simmons B.A."/>
            <person name="Magnuson J.K."/>
            <person name="Mortensen U.H."/>
            <person name="Larsen T.O."/>
            <person name="Grigoriev I.V."/>
            <person name="Baker S.E."/>
            <person name="Andersen M.R."/>
        </authorList>
    </citation>
    <scope>NUCLEOTIDE SEQUENCE [LARGE SCALE GENOMIC DNA]</scope>
    <source>
        <strain evidence="2">IBT 16806</strain>
    </source>
</reference>
<evidence type="ECO:0000313" key="2">
    <source>
        <dbReference type="Proteomes" id="UP000234474"/>
    </source>
</evidence>
<name>A0A2I1BSC6_ASPN1</name>
<accession>A0A2I1BSC6</accession>
<dbReference type="RefSeq" id="XP_024676851.1">
    <property type="nucleotide sequence ID" value="XM_024830529.1"/>
</dbReference>